<evidence type="ECO:0000256" key="3">
    <source>
        <dbReference type="ARBA" id="ARBA00012756"/>
    </source>
</evidence>
<keyword evidence="5 8" id="KW-0378">Hydrolase</keyword>
<dbReference type="Pfam" id="PF16353">
    <property type="entry name" value="LacZ_4"/>
    <property type="match status" value="1"/>
</dbReference>
<dbReference type="InterPro" id="IPR004199">
    <property type="entry name" value="B-gal_small/dom_5"/>
</dbReference>
<dbReference type="InterPro" id="IPR036156">
    <property type="entry name" value="Beta-gal/glucu_dom_sf"/>
</dbReference>
<organism evidence="10 11">
    <name type="scientific">Ruania alkalisoli</name>
    <dbReference type="NCBI Taxonomy" id="2779775"/>
    <lineage>
        <taxon>Bacteria</taxon>
        <taxon>Bacillati</taxon>
        <taxon>Actinomycetota</taxon>
        <taxon>Actinomycetes</taxon>
        <taxon>Micrococcales</taxon>
        <taxon>Ruaniaceae</taxon>
        <taxon>Ruania</taxon>
    </lineage>
</organism>
<dbReference type="SUPFAM" id="SSF49785">
    <property type="entry name" value="Galactose-binding domain-like"/>
    <property type="match status" value="1"/>
</dbReference>
<evidence type="ECO:0000256" key="8">
    <source>
        <dbReference type="RuleBase" id="RU361154"/>
    </source>
</evidence>
<evidence type="ECO:0000256" key="2">
    <source>
        <dbReference type="ARBA" id="ARBA00007401"/>
    </source>
</evidence>
<dbReference type="EMBL" id="CP063169">
    <property type="protein sequence ID" value="QOR71050.1"/>
    <property type="molecule type" value="Genomic_DNA"/>
</dbReference>
<dbReference type="Pfam" id="PF02837">
    <property type="entry name" value="Glyco_hydro_2_N"/>
    <property type="match status" value="1"/>
</dbReference>
<dbReference type="InterPro" id="IPR006103">
    <property type="entry name" value="Glyco_hydro_2_cat"/>
</dbReference>
<dbReference type="InterPro" id="IPR011013">
    <property type="entry name" value="Gal_mutarotase_sf_dom"/>
</dbReference>
<accession>A0A7M1STZ8</accession>
<dbReference type="Proteomes" id="UP000593758">
    <property type="component" value="Chromosome"/>
</dbReference>
<dbReference type="GO" id="GO:0009341">
    <property type="term" value="C:beta-galactosidase complex"/>
    <property type="evidence" value="ECO:0007669"/>
    <property type="project" value="InterPro"/>
</dbReference>
<gene>
    <name evidence="10" type="ORF">IM660_01680</name>
</gene>
<dbReference type="InterPro" id="IPR013783">
    <property type="entry name" value="Ig-like_fold"/>
</dbReference>
<dbReference type="SUPFAM" id="SSF49303">
    <property type="entry name" value="beta-Galactosidase/glucuronidase domain"/>
    <property type="match status" value="2"/>
</dbReference>
<evidence type="ECO:0000313" key="10">
    <source>
        <dbReference type="EMBL" id="QOR71050.1"/>
    </source>
</evidence>
<dbReference type="InterPro" id="IPR014718">
    <property type="entry name" value="GH-type_carb-bd"/>
</dbReference>
<dbReference type="Pfam" id="PF00703">
    <property type="entry name" value="Glyco_hydro_2"/>
    <property type="match status" value="1"/>
</dbReference>
<reference evidence="10 11" key="1">
    <citation type="submission" date="2020-10" db="EMBL/GenBank/DDBJ databases">
        <title>Haloactinobacterium sp. RN3S43, a bacterium isolated from saline soil.</title>
        <authorList>
            <person name="Sun J.-Q."/>
        </authorList>
    </citation>
    <scope>NUCLEOTIDE SEQUENCE [LARGE SCALE GENOMIC DNA]</scope>
    <source>
        <strain evidence="10 11">RN3S43</strain>
    </source>
</reference>
<dbReference type="GO" id="GO:0030246">
    <property type="term" value="F:carbohydrate binding"/>
    <property type="evidence" value="ECO:0007669"/>
    <property type="project" value="InterPro"/>
</dbReference>
<dbReference type="SUPFAM" id="SSF74650">
    <property type="entry name" value="Galactose mutarotase-like"/>
    <property type="match status" value="1"/>
</dbReference>
<dbReference type="PRINTS" id="PR00132">
    <property type="entry name" value="GLHYDRLASE2"/>
</dbReference>
<dbReference type="Pfam" id="PF02929">
    <property type="entry name" value="Bgal_small_N"/>
    <property type="match status" value="1"/>
</dbReference>
<dbReference type="Pfam" id="PF02836">
    <property type="entry name" value="Glyco_hydro_2_C"/>
    <property type="match status" value="1"/>
</dbReference>
<keyword evidence="6 8" id="KW-0326">Glycosidase</keyword>
<evidence type="ECO:0000256" key="4">
    <source>
        <dbReference type="ARBA" id="ARBA00013303"/>
    </source>
</evidence>
<dbReference type="InterPro" id="IPR023230">
    <property type="entry name" value="Glyco_hydro_2_CS"/>
</dbReference>
<dbReference type="PANTHER" id="PTHR46323:SF2">
    <property type="entry name" value="BETA-GALACTOSIDASE"/>
    <property type="match status" value="1"/>
</dbReference>
<dbReference type="KEGG" id="halt:IM660_01680"/>
<dbReference type="SMART" id="SM01038">
    <property type="entry name" value="Bgal_small_N"/>
    <property type="match status" value="1"/>
</dbReference>
<dbReference type="Gene3D" id="2.60.40.10">
    <property type="entry name" value="Immunoglobulins"/>
    <property type="match status" value="2"/>
</dbReference>
<dbReference type="Gene3D" id="2.70.98.10">
    <property type="match status" value="1"/>
</dbReference>
<dbReference type="InterPro" id="IPR050347">
    <property type="entry name" value="Bact_Beta-galactosidase"/>
</dbReference>
<evidence type="ECO:0000256" key="1">
    <source>
        <dbReference type="ARBA" id="ARBA00001412"/>
    </source>
</evidence>
<dbReference type="EC" id="3.2.1.23" evidence="3 8"/>
<dbReference type="GO" id="GO:0005990">
    <property type="term" value="P:lactose catabolic process"/>
    <property type="evidence" value="ECO:0007669"/>
    <property type="project" value="TreeGrafter"/>
</dbReference>
<evidence type="ECO:0000256" key="5">
    <source>
        <dbReference type="ARBA" id="ARBA00022801"/>
    </source>
</evidence>
<dbReference type="AlphaFoldDB" id="A0A7M1STZ8"/>
<dbReference type="SUPFAM" id="SSF51445">
    <property type="entry name" value="(Trans)glycosidases"/>
    <property type="match status" value="1"/>
</dbReference>
<name>A0A7M1STZ8_9MICO</name>
<evidence type="ECO:0000259" key="9">
    <source>
        <dbReference type="SMART" id="SM01038"/>
    </source>
</evidence>
<dbReference type="InterPro" id="IPR006104">
    <property type="entry name" value="Glyco_hydro_2_N"/>
</dbReference>
<evidence type="ECO:0000256" key="7">
    <source>
        <dbReference type="ARBA" id="ARBA00032230"/>
    </source>
</evidence>
<proteinExistence type="inferred from homology"/>
<dbReference type="RefSeq" id="WP_193497719.1">
    <property type="nucleotide sequence ID" value="NZ_CP063169.1"/>
</dbReference>
<dbReference type="GO" id="GO:0004565">
    <property type="term" value="F:beta-galactosidase activity"/>
    <property type="evidence" value="ECO:0007669"/>
    <property type="project" value="UniProtKB-EC"/>
</dbReference>
<dbReference type="InterPro" id="IPR017853">
    <property type="entry name" value="GH"/>
</dbReference>
<dbReference type="InterPro" id="IPR006102">
    <property type="entry name" value="Ig-like_GH2"/>
</dbReference>
<dbReference type="Gene3D" id="2.60.120.260">
    <property type="entry name" value="Galactose-binding domain-like"/>
    <property type="match status" value="1"/>
</dbReference>
<evidence type="ECO:0000313" key="11">
    <source>
        <dbReference type="Proteomes" id="UP000593758"/>
    </source>
</evidence>
<dbReference type="PANTHER" id="PTHR46323">
    <property type="entry name" value="BETA-GALACTOSIDASE"/>
    <property type="match status" value="1"/>
</dbReference>
<feature type="domain" description="Beta galactosidase small chain/" evidence="9">
    <location>
        <begin position="739"/>
        <end position="1010"/>
    </location>
</feature>
<dbReference type="PROSITE" id="PS00608">
    <property type="entry name" value="GLYCOSYL_HYDROL_F2_2"/>
    <property type="match status" value="1"/>
</dbReference>
<comment type="similarity">
    <text evidence="2 8">Belongs to the glycosyl hydrolase 2 family.</text>
</comment>
<dbReference type="InterPro" id="IPR008979">
    <property type="entry name" value="Galactose-bd-like_sf"/>
</dbReference>
<dbReference type="InterPro" id="IPR023232">
    <property type="entry name" value="Glyco_hydro_2_AS"/>
</dbReference>
<protein>
    <recommendedName>
        <fullName evidence="4 8">Beta-galactosidase</fullName>
        <ecNumber evidence="3 8">3.2.1.23</ecNumber>
    </recommendedName>
    <alternativeName>
        <fullName evidence="7 8">Lactase</fullName>
    </alternativeName>
</protein>
<dbReference type="Gene3D" id="3.20.20.80">
    <property type="entry name" value="Glycosidases"/>
    <property type="match status" value="1"/>
</dbReference>
<comment type="catalytic activity">
    <reaction evidence="1 8">
        <text>Hydrolysis of terminal non-reducing beta-D-galactose residues in beta-D-galactosides.</text>
        <dbReference type="EC" id="3.2.1.23"/>
    </reaction>
</comment>
<evidence type="ECO:0000256" key="6">
    <source>
        <dbReference type="ARBA" id="ARBA00023295"/>
    </source>
</evidence>
<keyword evidence="11" id="KW-1185">Reference proteome</keyword>
<dbReference type="InterPro" id="IPR006101">
    <property type="entry name" value="Glyco_hydro_2"/>
</dbReference>
<dbReference type="InterPro" id="IPR032312">
    <property type="entry name" value="LacZ_4"/>
</dbReference>
<sequence length="1030" mass="113567">MTLRSDRSAWQDHTQLHQNRAPARAYLVGYQDEPAARSMAREASAQWRSLNGDWHFRFYEHPLDVPTGVAEHPHPDGAVITVPSLWQLQGYGRLQYTDEGYPFPIDPPLTVTANPTGVYQRTIHVDPDDLTGQVLLRFDGADSFLQVFLNGTEIGFSKGSRLTAEFDITAHLRPGANLLTALVHQFSDASYLEDQDMWWASGLFREVSLLVRPAARLDDVHTWTTFDAPPDQVPTDAILHVRARASSAVGKLGYRLLDPDGAEVATGHLAESADGLTLDVPVHAPAQWSAEEPHLYQLLLETHDGAGAVTEIVPVRIGFREVTISGGVLRLNGRYLALHGVNRHDHDDVTGRTVSLERMEQDVRLMKAHNINAVRTSHYPNDPRFYELCDVYGLYVLAETDLETHGFSYTDNLSRLAEDPEWRPAFVDRIERHVLAQRNHPSIVMWSLGNESGMGENFAAMYRRAKGLDPTRPVHYEEDRDAEVMDVVSTMYSRVQMMDELGRYPLGKPRILCEYAHAMGNGPGGLAEYQEVFDRHPSIQGHFVWEWIDHGIRTNSTDGSDGQVYWRYGGDFGDEPHNGNFCIDGLVLPDQTPSPGLREYAQVICPVVVEPAPDGGPSAGVRVRLRSRYGVRDTAGIDLEVRTLHDGETVATRTVPAPVLGPGEGAVVEVAPAPPSTGTATERFLTITVRHREATRYAAAGHPLGVYQVPLPPGPSTAPPAAQVRRGRLEIEDDGRGAVVRLAEQTWRFSRREGALVGLTDGGRDLLRRPPRVQLDRPTIDNHQVERDTLWAPRFWHLMRTHPRAFAIEREGETVRVRTTALHAPPAYELGVRVAADYLLGPDGACRIEIAGEPYGDYTGVVPMLGATLGVDPALTEVEYYGLGPGENYPDSRAAATIGRYRSTVDALNTPYVRPQDTGNRGGVRWLALTDKGGSGLWIGADNPVEAAVWPWSGPALETAAHQCDLEPEDVLTVTLADALLGLGSNSWGSEVLHSHRVWLRPFRLALTLIPMRPGGAPGQSAATSRRPAC</sequence>
<dbReference type="PROSITE" id="PS00719">
    <property type="entry name" value="GLYCOSYL_HYDROL_F2_1"/>
    <property type="match status" value="1"/>
</dbReference>